<dbReference type="KEGG" id="slan:GV829_09100"/>
<comment type="pathway">
    <text evidence="11">Sulfur metabolism; glutathione metabolism.</text>
</comment>
<evidence type="ECO:0000256" key="7">
    <source>
        <dbReference type="ARBA" id="ARBA00023315"/>
    </source>
</evidence>
<sequence length="572" mass="61086">MWTGWHLRIRSAGLGVALFAMLGNLLPAMALAGPSRPEPRPMVISAAHPLAVEAGMEVLRRGGDAVDAAIAVQAMLSLVEPQSSGLGGGAFMLRYDGTTHRVSAYDGRETAPAGASPTMFLGDDGQPLTRGIAMTSGRATGVPGVVAMLGLAHQQHGRLPWSSLFESTASRADAGFAVSQRLARFVRGPFAQNRMADVQAYFTRPDGQLIDVGDTLRNPAYAAFVRELAVRGPRWFYEDEVASAIVARTSAAPIPGALSVTDIAAYRPQQREALCAPYRVYRLCTMPPPSSGVGLLQMMQMLERTRIARLGPDNPQAWYLFAEASRLMYADRDAYVGDPAFVDVPVAGLLDRQYVAARRALIGPQAAPAVAAGSPVRTWVPSIDATVEPAGTSHFVIHDSHGNAVSMTTTVESFFGSGRMVHGFFLNNQMTDFSFLPTGANAIAPGKRPRSSMAPVLILDRRGRLLGALGSPGGNAIPAYVGKTLIGVLDWHLPMQQAVDLPNLIARPAAISGETTRMPPGMVDALAQRGIRIQPVNGEDSGLHGFFWRDGHWDAAADSRRDGSVAQHRQGR</sequence>
<dbReference type="AlphaFoldDB" id="A0A6M4AX39"/>
<dbReference type="GO" id="GO:0036374">
    <property type="term" value="F:glutathione hydrolase activity"/>
    <property type="evidence" value="ECO:0007669"/>
    <property type="project" value="UniProtKB-UniRule"/>
</dbReference>
<dbReference type="Gene3D" id="1.10.246.130">
    <property type="match status" value="1"/>
</dbReference>
<evidence type="ECO:0000256" key="4">
    <source>
        <dbReference type="ARBA" id="ARBA00022679"/>
    </source>
</evidence>
<comment type="subunit">
    <text evidence="11">This enzyme consists of two polypeptide chains, which are synthesized in precursor form from a single polypeptide.</text>
</comment>
<accession>A0A6M4AX39</accession>
<dbReference type="GO" id="GO:0006750">
    <property type="term" value="P:glutathione biosynthetic process"/>
    <property type="evidence" value="ECO:0007669"/>
    <property type="project" value="UniProtKB-KW"/>
</dbReference>
<comment type="PTM">
    <text evidence="11">Cleaved by autocatalysis into a large and a small subunit.</text>
</comment>
<evidence type="ECO:0000256" key="9">
    <source>
        <dbReference type="PIRSR" id="PIRSR600101-1"/>
    </source>
</evidence>
<dbReference type="Pfam" id="PF01019">
    <property type="entry name" value="G_glu_transpept"/>
    <property type="match status" value="1"/>
</dbReference>
<dbReference type="EC" id="2.3.2.2" evidence="11"/>
<dbReference type="GO" id="GO:0103068">
    <property type="term" value="F:leukotriene C4 gamma-glutamyl transferase activity"/>
    <property type="evidence" value="ECO:0007669"/>
    <property type="project" value="UniProtKB-EC"/>
</dbReference>
<keyword evidence="11" id="KW-0317">Glutathione biosynthesis</keyword>
<organism evidence="12 13">
    <name type="scientific">Sphingomonas lacunae</name>
    <dbReference type="NCBI Taxonomy" id="2698828"/>
    <lineage>
        <taxon>Bacteria</taxon>
        <taxon>Pseudomonadati</taxon>
        <taxon>Pseudomonadota</taxon>
        <taxon>Alphaproteobacteria</taxon>
        <taxon>Sphingomonadales</taxon>
        <taxon>Sphingomonadaceae</taxon>
        <taxon>Sphingomonas</taxon>
    </lineage>
</organism>
<keyword evidence="4 11" id="KW-0808">Transferase</keyword>
<dbReference type="UniPathway" id="UPA00204"/>
<comment type="catalytic activity">
    <reaction evidence="1 11">
        <text>an S-substituted glutathione + H2O = an S-substituted L-cysteinylglycine + L-glutamate</text>
        <dbReference type="Rhea" id="RHEA:59468"/>
        <dbReference type="ChEBI" id="CHEBI:15377"/>
        <dbReference type="ChEBI" id="CHEBI:29985"/>
        <dbReference type="ChEBI" id="CHEBI:90779"/>
        <dbReference type="ChEBI" id="CHEBI:143103"/>
        <dbReference type="EC" id="3.4.19.13"/>
    </reaction>
</comment>
<keyword evidence="7 11" id="KW-0012">Acyltransferase</keyword>
<evidence type="ECO:0000256" key="3">
    <source>
        <dbReference type="ARBA" id="ARBA00009381"/>
    </source>
</evidence>
<protein>
    <recommendedName>
        <fullName evidence="11">Glutathione hydrolase proenzyme</fullName>
        <ecNumber evidence="11">2.3.2.2</ecNumber>
        <ecNumber evidence="11">3.4.19.13</ecNumber>
    </recommendedName>
    <component>
        <recommendedName>
            <fullName evidence="11">Glutathione hydrolase large chain</fullName>
        </recommendedName>
    </component>
    <component>
        <recommendedName>
            <fullName evidence="11">Glutathione hydrolase small chain</fullName>
        </recommendedName>
    </component>
</protein>
<keyword evidence="6 11" id="KW-0865">Zymogen</keyword>
<evidence type="ECO:0000313" key="12">
    <source>
        <dbReference type="EMBL" id="QJQ33677.1"/>
    </source>
</evidence>
<name>A0A6M4AX39_9SPHN</name>
<evidence type="ECO:0000313" key="13">
    <source>
        <dbReference type="Proteomes" id="UP000503018"/>
    </source>
</evidence>
<reference evidence="12 13" key="1">
    <citation type="submission" date="2020-01" db="EMBL/GenBank/DDBJ databases">
        <title>Sphingomonas sp. strain CSW-10.</title>
        <authorList>
            <person name="Chen W.-M."/>
        </authorList>
    </citation>
    <scope>NUCLEOTIDE SEQUENCE [LARGE SCALE GENOMIC DNA]</scope>
    <source>
        <strain evidence="12 13">CSW-10</strain>
    </source>
</reference>
<feature type="binding site" evidence="10">
    <location>
        <position position="474"/>
    </location>
    <ligand>
        <name>L-glutamate</name>
        <dbReference type="ChEBI" id="CHEBI:29985"/>
    </ligand>
</feature>
<evidence type="ECO:0000256" key="1">
    <source>
        <dbReference type="ARBA" id="ARBA00001049"/>
    </source>
</evidence>
<gene>
    <name evidence="12" type="primary">ggt</name>
    <name evidence="12" type="ORF">GV829_09100</name>
</gene>
<dbReference type="PRINTS" id="PR01210">
    <property type="entry name" value="GGTRANSPTASE"/>
</dbReference>
<dbReference type="InterPro" id="IPR043138">
    <property type="entry name" value="GGT_lsub"/>
</dbReference>
<dbReference type="InterPro" id="IPR051792">
    <property type="entry name" value="GGT_bact"/>
</dbReference>
<dbReference type="SUPFAM" id="SSF56235">
    <property type="entry name" value="N-terminal nucleophile aminohydrolases (Ntn hydrolases)"/>
    <property type="match status" value="1"/>
</dbReference>
<feature type="active site" description="Nucleophile" evidence="9">
    <location>
        <position position="392"/>
    </location>
</feature>
<dbReference type="PANTHER" id="PTHR43199">
    <property type="entry name" value="GLUTATHIONE HYDROLASE"/>
    <property type="match status" value="1"/>
</dbReference>
<dbReference type="EC" id="3.4.19.13" evidence="11"/>
<feature type="binding site" evidence="10">
    <location>
        <begin position="451"/>
        <end position="452"/>
    </location>
    <ligand>
        <name>L-glutamate</name>
        <dbReference type="ChEBI" id="CHEBI:29985"/>
    </ligand>
</feature>
<dbReference type="PANTHER" id="PTHR43199:SF1">
    <property type="entry name" value="GLUTATHIONE HYDROLASE PROENZYME"/>
    <property type="match status" value="1"/>
</dbReference>
<dbReference type="InterPro" id="IPR043137">
    <property type="entry name" value="GGT_ssub_C"/>
</dbReference>
<dbReference type="Gene3D" id="3.60.20.40">
    <property type="match status" value="1"/>
</dbReference>
<dbReference type="GO" id="GO:0006751">
    <property type="term" value="P:glutathione catabolic process"/>
    <property type="evidence" value="ECO:0007669"/>
    <property type="project" value="UniProtKB-UniRule"/>
</dbReference>
<dbReference type="NCBIfam" id="TIGR00066">
    <property type="entry name" value="g_glut_trans"/>
    <property type="match status" value="1"/>
</dbReference>
<proteinExistence type="inferred from homology"/>
<dbReference type="InterPro" id="IPR000101">
    <property type="entry name" value="GGT_peptidase"/>
</dbReference>
<evidence type="ECO:0000256" key="8">
    <source>
        <dbReference type="ARBA" id="ARBA00047417"/>
    </source>
</evidence>
<evidence type="ECO:0000256" key="11">
    <source>
        <dbReference type="RuleBase" id="RU368036"/>
    </source>
</evidence>
<dbReference type="Proteomes" id="UP000503018">
    <property type="component" value="Chromosome"/>
</dbReference>
<dbReference type="InterPro" id="IPR029055">
    <property type="entry name" value="Ntn_hydrolases_N"/>
</dbReference>
<feature type="binding site" evidence="10">
    <location>
        <position position="108"/>
    </location>
    <ligand>
        <name>L-glutamate</name>
        <dbReference type="ChEBI" id="CHEBI:29985"/>
    </ligand>
</feature>
<feature type="binding site" evidence="10">
    <location>
        <position position="432"/>
    </location>
    <ligand>
        <name>L-glutamate</name>
        <dbReference type="ChEBI" id="CHEBI:29985"/>
    </ligand>
</feature>
<comment type="catalytic activity">
    <reaction evidence="8 11">
        <text>an N-terminal (5-L-glutamyl)-[peptide] + an alpha-amino acid = 5-L-glutamyl amino acid + an N-terminal L-alpha-aminoacyl-[peptide]</text>
        <dbReference type="Rhea" id="RHEA:23904"/>
        <dbReference type="Rhea" id="RHEA-COMP:9780"/>
        <dbReference type="Rhea" id="RHEA-COMP:9795"/>
        <dbReference type="ChEBI" id="CHEBI:77644"/>
        <dbReference type="ChEBI" id="CHEBI:78597"/>
        <dbReference type="ChEBI" id="CHEBI:78599"/>
        <dbReference type="ChEBI" id="CHEBI:78608"/>
        <dbReference type="EC" id="2.3.2.2"/>
    </reaction>
</comment>
<evidence type="ECO:0000256" key="5">
    <source>
        <dbReference type="ARBA" id="ARBA00022801"/>
    </source>
</evidence>
<keyword evidence="13" id="KW-1185">Reference proteome</keyword>
<evidence type="ECO:0000256" key="6">
    <source>
        <dbReference type="ARBA" id="ARBA00023145"/>
    </source>
</evidence>
<evidence type="ECO:0000256" key="10">
    <source>
        <dbReference type="PIRSR" id="PIRSR600101-2"/>
    </source>
</evidence>
<dbReference type="EMBL" id="CP053015">
    <property type="protein sequence ID" value="QJQ33677.1"/>
    <property type="molecule type" value="Genomic_DNA"/>
</dbReference>
<keyword evidence="5 11" id="KW-0378">Hydrolase</keyword>
<evidence type="ECO:0000256" key="2">
    <source>
        <dbReference type="ARBA" id="ARBA00001089"/>
    </source>
</evidence>
<comment type="catalytic activity">
    <reaction evidence="2 11">
        <text>glutathione + H2O = L-cysteinylglycine + L-glutamate</text>
        <dbReference type="Rhea" id="RHEA:28807"/>
        <dbReference type="ChEBI" id="CHEBI:15377"/>
        <dbReference type="ChEBI" id="CHEBI:29985"/>
        <dbReference type="ChEBI" id="CHEBI:57925"/>
        <dbReference type="ChEBI" id="CHEBI:61694"/>
        <dbReference type="EC" id="3.4.19.13"/>
    </reaction>
</comment>
<comment type="similarity">
    <text evidence="3 11">Belongs to the gamma-glutamyltransferase family.</text>
</comment>